<protein>
    <submittedName>
        <fullName evidence="2">XRE family transcriptional regulator</fullName>
    </submittedName>
</protein>
<dbReference type="SMART" id="SM00530">
    <property type="entry name" value="HTH_XRE"/>
    <property type="match status" value="1"/>
</dbReference>
<evidence type="ECO:0000313" key="2">
    <source>
        <dbReference type="EMBL" id="PNQ92817.1"/>
    </source>
</evidence>
<accession>A0ABX4Y781</accession>
<organism evidence="2 3">
    <name type="scientific">Pseudomonas gingeri NCPPB 3146 = LMG 5327</name>
    <dbReference type="NCBI Taxonomy" id="707248"/>
    <lineage>
        <taxon>Bacteria</taxon>
        <taxon>Pseudomonadati</taxon>
        <taxon>Pseudomonadota</taxon>
        <taxon>Gammaproteobacteria</taxon>
        <taxon>Pseudomonadales</taxon>
        <taxon>Pseudomonadaceae</taxon>
        <taxon>Pseudomonas</taxon>
    </lineage>
</organism>
<keyword evidence="3" id="KW-1185">Reference proteome</keyword>
<evidence type="ECO:0000259" key="1">
    <source>
        <dbReference type="PROSITE" id="PS50943"/>
    </source>
</evidence>
<evidence type="ECO:0000313" key="3">
    <source>
        <dbReference type="Proteomes" id="UP000236232"/>
    </source>
</evidence>
<dbReference type="PROSITE" id="PS50943">
    <property type="entry name" value="HTH_CROC1"/>
    <property type="match status" value="1"/>
</dbReference>
<dbReference type="SUPFAM" id="SSF47413">
    <property type="entry name" value="lambda repressor-like DNA-binding domains"/>
    <property type="match status" value="1"/>
</dbReference>
<comment type="caution">
    <text evidence="2">The sequence shown here is derived from an EMBL/GenBank/DDBJ whole genome shotgun (WGS) entry which is preliminary data.</text>
</comment>
<dbReference type="Pfam" id="PF01381">
    <property type="entry name" value="HTH_3"/>
    <property type="match status" value="1"/>
</dbReference>
<dbReference type="InterPro" id="IPR010982">
    <property type="entry name" value="Lambda_DNA-bd_dom_sf"/>
</dbReference>
<dbReference type="CDD" id="cd00093">
    <property type="entry name" value="HTH_XRE"/>
    <property type="match status" value="1"/>
</dbReference>
<dbReference type="Proteomes" id="UP000236232">
    <property type="component" value="Unassembled WGS sequence"/>
</dbReference>
<dbReference type="EMBL" id="POWE01000060">
    <property type="protein sequence ID" value="PNQ92817.1"/>
    <property type="molecule type" value="Genomic_DNA"/>
</dbReference>
<reference evidence="2 3" key="1">
    <citation type="submission" date="2018-01" db="EMBL/GenBank/DDBJ databases">
        <title>Draft Genome Sequence of Pseudomonas gingeri NCPPB 3146 (LMG 5327), a White Line Reaction Producer.</title>
        <authorList>
            <person name="Rokni-Zadeh H."/>
            <person name="Bahrami T."/>
            <person name="Zarvandi S."/>
            <person name="Changi-Ashtiani M."/>
            <person name="De Mot R."/>
        </authorList>
    </citation>
    <scope>NUCLEOTIDE SEQUENCE [LARGE SCALE GENOMIC DNA]</scope>
    <source>
        <strain evidence="3">NCPPB 3146 \ LMG 5327</strain>
    </source>
</reference>
<name>A0ABX4Y781_9PSED</name>
<dbReference type="InterPro" id="IPR001387">
    <property type="entry name" value="Cro/C1-type_HTH"/>
</dbReference>
<feature type="domain" description="HTH cro/C1-type" evidence="1">
    <location>
        <begin position="51"/>
        <end position="107"/>
    </location>
</feature>
<gene>
    <name evidence="2" type="ORF">CCU68_09505</name>
</gene>
<dbReference type="Gene3D" id="1.10.260.40">
    <property type="entry name" value="lambda repressor-like DNA-binding domains"/>
    <property type="match status" value="1"/>
</dbReference>
<sequence length="149" mass="16745">MVPFTTAPTDSFCINIDSHGARLGKKYVQISCTYLANYSIEMNASDLGKRIKAVRKQKGFTLQYLHQSTGIHYTQISKMERGECKLLSKNLLKVCDFLHILHSPDSAYSRSEGVVDRVQALIQSWPQSEGLIRHFLEGVELALKTGQAK</sequence>
<proteinExistence type="predicted"/>